<dbReference type="AlphaFoldDB" id="A0A319E308"/>
<evidence type="ECO:0000313" key="3">
    <source>
        <dbReference type="EMBL" id="PYI00868.1"/>
    </source>
</evidence>
<feature type="chain" id="PRO_5016460080" evidence="2">
    <location>
        <begin position="18"/>
        <end position="147"/>
    </location>
</feature>
<dbReference type="EMBL" id="KZ826432">
    <property type="protein sequence ID" value="PYI00868.1"/>
    <property type="molecule type" value="Genomic_DNA"/>
</dbReference>
<dbReference type="Proteomes" id="UP000248423">
    <property type="component" value="Unassembled WGS sequence"/>
</dbReference>
<name>A0A319E308_ASPSB</name>
<keyword evidence="4" id="KW-1185">Reference proteome</keyword>
<feature type="region of interest" description="Disordered" evidence="1">
    <location>
        <begin position="22"/>
        <end position="79"/>
    </location>
</feature>
<evidence type="ECO:0000256" key="2">
    <source>
        <dbReference type="SAM" id="SignalP"/>
    </source>
</evidence>
<keyword evidence="2" id="KW-0732">Signal</keyword>
<reference evidence="3 4" key="1">
    <citation type="submission" date="2018-02" db="EMBL/GenBank/DDBJ databases">
        <title>The genomes of Aspergillus section Nigri reveals drivers in fungal speciation.</title>
        <authorList>
            <consortium name="DOE Joint Genome Institute"/>
            <person name="Vesth T.C."/>
            <person name="Nybo J."/>
            <person name="Theobald S."/>
            <person name="Brandl J."/>
            <person name="Frisvad J.C."/>
            <person name="Nielsen K.F."/>
            <person name="Lyhne E.K."/>
            <person name="Kogle M.E."/>
            <person name="Kuo A."/>
            <person name="Riley R."/>
            <person name="Clum A."/>
            <person name="Nolan M."/>
            <person name="Lipzen A."/>
            <person name="Salamov A."/>
            <person name="Henrissat B."/>
            <person name="Wiebenga A."/>
            <person name="De vries R.P."/>
            <person name="Grigoriev I.V."/>
            <person name="Mortensen U.H."/>
            <person name="Andersen M.R."/>
            <person name="Baker S.E."/>
        </authorList>
    </citation>
    <scope>NUCLEOTIDE SEQUENCE [LARGE SCALE GENOMIC DNA]</scope>
    <source>
        <strain evidence="3 4">CBS 121057</strain>
    </source>
</reference>
<dbReference type="OrthoDB" id="10517347at2759"/>
<accession>A0A319E308</accession>
<feature type="signal peptide" evidence="2">
    <location>
        <begin position="1"/>
        <end position="17"/>
    </location>
</feature>
<sequence length="147" mass="16250">MKLTALLCLLGASIAIATPDIDPRIGIPAESGRGGHSRRNVDPNSMHFGDPPNKFDPMAGPPSVEYPSGFQTKPKFDESRPRIEVTVVSDGDGVFPRYADPDFEETRLRARIGLLPFNQYHGTQGKQLRLLEVRKEQTSYEEDSGIP</sequence>
<proteinExistence type="predicted"/>
<organism evidence="3 4">
    <name type="scientific">Aspergillus sclerotiicarbonarius (strain CBS 121057 / IBT 28362)</name>
    <dbReference type="NCBI Taxonomy" id="1448318"/>
    <lineage>
        <taxon>Eukaryota</taxon>
        <taxon>Fungi</taxon>
        <taxon>Dikarya</taxon>
        <taxon>Ascomycota</taxon>
        <taxon>Pezizomycotina</taxon>
        <taxon>Eurotiomycetes</taxon>
        <taxon>Eurotiomycetidae</taxon>
        <taxon>Eurotiales</taxon>
        <taxon>Aspergillaceae</taxon>
        <taxon>Aspergillus</taxon>
        <taxon>Aspergillus subgen. Circumdati</taxon>
    </lineage>
</organism>
<evidence type="ECO:0000256" key="1">
    <source>
        <dbReference type="SAM" id="MobiDB-lite"/>
    </source>
</evidence>
<evidence type="ECO:0000313" key="4">
    <source>
        <dbReference type="Proteomes" id="UP000248423"/>
    </source>
</evidence>
<dbReference type="VEuPathDB" id="FungiDB:BO78DRAFT_424065"/>
<gene>
    <name evidence="3" type="ORF">BO78DRAFT_424065</name>
</gene>
<protein>
    <submittedName>
        <fullName evidence="3">Uncharacterized protein</fullName>
    </submittedName>
</protein>